<dbReference type="Pfam" id="PF04932">
    <property type="entry name" value="Wzy_C"/>
    <property type="match status" value="1"/>
</dbReference>
<keyword evidence="4 5" id="KW-0472">Membrane</keyword>
<dbReference type="AlphaFoldDB" id="A0A381U3Z8"/>
<feature type="domain" description="O-antigen ligase-related" evidence="6">
    <location>
        <begin position="313"/>
        <end position="456"/>
    </location>
</feature>
<organism evidence="7">
    <name type="scientific">marine metagenome</name>
    <dbReference type="NCBI Taxonomy" id="408172"/>
    <lineage>
        <taxon>unclassified sequences</taxon>
        <taxon>metagenomes</taxon>
        <taxon>ecological metagenomes</taxon>
    </lineage>
</organism>
<feature type="non-terminal residue" evidence="7">
    <location>
        <position position="456"/>
    </location>
</feature>
<feature type="transmembrane region" description="Helical" evidence="5">
    <location>
        <begin position="105"/>
        <end position="123"/>
    </location>
</feature>
<evidence type="ECO:0000256" key="5">
    <source>
        <dbReference type="SAM" id="Phobius"/>
    </source>
</evidence>
<feature type="transmembrane region" description="Helical" evidence="5">
    <location>
        <begin position="307"/>
        <end position="323"/>
    </location>
</feature>
<evidence type="ECO:0000256" key="2">
    <source>
        <dbReference type="ARBA" id="ARBA00022692"/>
    </source>
</evidence>
<sequence length="456" mass="48636">MDTAASRPTQSMHTQVDSTGVRNQDIWSTGPAWALGLVGQALVALFVFTVAQSFFWADHVPLVLKLGVGAIGCLAYARPSDALLIVAGLAPIMRMFGTRILTDAYPARTTEAIVLAFLAGWLLGRLQLIRTTSTAPSTVRLPALLFGTTVAASCAVQLIALQISKDNPWSFINFFAEYLATAYLTAPIADLRPWVGTLSGYEFIVSAATILEGIGLFLAVITLCRGDSTLARRLGRMVVVGAVGVSALSIVELSTSAIGTGNPSVTLPELLQQRWAVFVSKVNTAGSYFVLVLPIALGLAADSKHRAVWLGTSVVIGIALWLSGSRAVLLTSLVLVLVGVVLLGIVRPQVSALRGLRRGAVAVGIASVVLVLGYRLIAFADSSSLESLQIRWLFVETTFRMLTSSPWLGIGVGQYRAAAELLNSQELQKLLVDAFSSRLENPHNYFLLIVAEFGII</sequence>
<dbReference type="PANTHER" id="PTHR37422:SF13">
    <property type="entry name" value="LIPOPOLYSACCHARIDE BIOSYNTHESIS PROTEIN PA4999-RELATED"/>
    <property type="match status" value="1"/>
</dbReference>
<feature type="transmembrane region" description="Helical" evidence="5">
    <location>
        <begin position="236"/>
        <end position="258"/>
    </location>
</feature>
<feature type="transmembrane region" description="Helical" evidence="5">
    <location>
        <begin position="359"/>
        <end position="377"/>
    </location>
</feature>
<dbReference type="EMBL" id="UINC01005697">
    <property type="protein sequence ID" value="SVA22980.1"/>
    <property type="molecule type" value="Genomic_DNA"/>
</dbReference>
<keyword evidence="3 5" id="KW-1133">Transmembrane helix</keyword>
<gene>
    <name evidence="7" type="ORF">METZ01_LOCUS75834</name>
</gene>
<feature type="transmembrane region" description="Helical" evidence="5">
    <location>
        <begin position="329"/>
        <end position="347"/>
    </location>
</feature>
<dbReference type="InterPro" id="IPR007016">
    <property type="entry name" value="O-antigen_ligase-rel_domated"/>
</dbReference>
<feature type="transmembrane region" description="Helical" evidence="5">
    <location>
        <begin position="201"/>
        <end position="224"/>
    </location>
</feature>
<feature type="transmembrane region" description="Helical" evidence="5">
    <location>
        <begin position="32"/>
        <end position="56"/>
    </location>
</feature>
<dbReference type="PANTHER" id="PTHR37422">
    <property type="entry name" value="TEICHURONIC ACID BIOSYNTHESIS PROTEIN TUAE"/>
    <property type="match status" value="1"/>
</dbReference>
<feature type="transmembrane region" description="Helical" evidence="5">
    <location>
        <begin position="278"/>
        <end position="300"/>
    </location>
</feature>
<dbReference type="InterPro" id="IPR051533">
    <property type="entry name" value="WaaL-like"/>
</dbReference>
<reference evidence="7" key="1">
    <citation type="submission" date="2018-05" db="EMBL/GenBank/DDBJ databases">
        <authorList>
            <person name="Lanie J.A."/>
            <person name="Ng W.-L."/>
            <person name="Kazmierczak K.M."/>
            <person name="Andrzejewski T.M."/>
            <person name="Davidsen T.M."/>
            <person name="Wayne K.J."/>
            <person name="Tettelin H."/>
            <person name="Glass J.I."/>
            <person name="Rusch D."/>
            <person name="Podicherti R."/>
            <person name="Tsui H.-C.T."/>
            <person name="Winkler M.E."/>
        </authorList>
    </citation>
    <scope>NUCLEOTIDE SEQUENCE</scope>
</reference>
<feature type="transmembrane region" description="Helical" evidence="5">
    <location>
        <begin position="143"/>
        <end position="163"/>
    </location>
</feature>
<proteinExistence type="predicted"/>
<evidence type="ECO:0000256" key="4">
    <source>
        <dbReference type="ARBA" id="ARBA00023136"/>
    </source>
</evidence>
<feature type="transmembrane region" description="Helical" evidence="5">
    <location>
        <begin position="68"/>
        <end position="93"/>
    </location>
</feature>
<accession>A0A381U3Z8</accession>
<name>A0A381U3Z8_9ZZZZ</name>
<protein>
    <recommendedName>
        <fullName evidence="6">O-antigen ligase-related domain-containing protein</fullName>
    </recommendedName>
</protein>
<feature type="transmembrane region" description="Helical" evidence="5">
    <location>
        <begin position="170"/>
        <end position="189"/>
    </location>
</feature>
<evidence type="ECO:0000256" key="3">
    <source>
        <dbReference type="ARBA" id="ARBA00022989"/>
    </source>
</evidence>
<evidence type="ECO:0000259" key="6">
    <source>
        <dbReference type="Pfam" id="PF04932"/>
    </source>
</evidence>
<dbReference type="GO" id="GO:0016020">
    <property type="term" value="C:membrane"/>
    <property type="evidence" value="ECO:0007669"/>
    <property type="project" value="UniProtKB-SubCell"/>
</dbReference>
<keyword evidence="2 5" id="KW-0812">Transmembrane</keyword>
<evidence type="ECO:0000256" key="1">
    <source>
        <dbReference type="ARBA" id="ARBA00004141"/>
    </source>
</evidence>
<evidence type="ECO:0000313" key="7">
    <source>
        <dbReference type="EMBL" id="SVA22980.1"/>
    </source>
</evidence>
<comment type="subcellular location">
    <subcellularLocation>
        <location evidence="1">Membrane</location>
        <topology evidence="1">Multi-pass membrane protein</topology>
    </subcellularLocation>
</comment>